<evidence type="ECO:0000313" key="9">
    <source>
        <dbReference type="EMBL" id="MDR6225210.1"/>
    </source>
</evidence>
<keyword evidence="6 8" id="KW-1133">Transmembrane helix</keyword>
<keyword evidence="3" id="KW-0813">Transport</keyword>
<dbReference type="PANTHER" id="PTHR34975:SF2">
    <property type="entry name" value="SPORE GERMINATION PROTEIN A2"/>
    <property type="match status" value="1"/>
</dbReference>
<comment type="caution">
    <text evidence="9">The sequence shown here is derived from an EMBL/GenBank/DDBJ whole genome shotgun (WGS) entry which is preliminary data.</text>
</comment>
<accession>A0ABU1IKA4</accession>
<proteinExistence type="inferred from homology"/>
<dbReference type="EMBL" id="JAVDQG010000002">
    <property type="protein sequence ID" value="MDR6225210.1"/>
    <property type="molecule type" value="Genomic_DNA"/>
</dbReference>
<organism evidence="9 10">
    <name type="scientific">Desmospora profundinema</name>
    <dbReference type="NCBI Taxonomy" id="1571184"/>
    <lineage>
        <taxon>Bacteria</taxon>
        <taxon>Bacillati</taxon>
        <taxon>Bacillota</taxon>
        <taxon>Bacilli</taxon>
        <taxon>Bacillales</taxon>
        <taxon>Thermoactinomycetaceae</taxon>
        <taxon>Desmospora</taxon>
    </lineage>
</organism>
<keyword evidence="5 8" id="KW-0812">Transmembrane</keyword>
<dbReference type="Pfam" id="PF03845">
    <property type="entry name" value="Spore_permease"/>
    <property type="match status" value="1"/>
</dbReference>
<evidence type="ECO:0000313" key="10">
    <source>
        <dbReference type="Proteomes" id="UP001185012"/>
    </source>
</evidence>
<dbReference type="InterPro" id="IPR004761">
    <property type="entry name" value="Spore_GerAB"/>
</dbReference>
<feature type="transmembrane region" description="Helical" evidence="8">
    <location>
        <begin position="270"/>
        <end position="294"/>
    </location>
</feature>
<feature type="transmembrane region" description="Helical" evidence="8">
    <location>
        <begin position="339"/>
        <end position="358"/>
    </location>
</feature>
<evidence type="ECO:0000256" key="1">
    <source>
        <dbReference type="ARBA" id="ARBA00004141"/>
    </source>
</evidence>
<protein>
    <submittedName>
        <fullName evidence="9">Spore germination protein KB</fullName>
    </submittedName>
</protein>
<dbReference type="PANTHER" id="PTHR34975">
    <property type="entry name" value="SPORE GERMINATION PROTEIN A2"/>
    <property type="match status" value="1"/>
</dbReference>
<dbReference type="NCBIfam" id="TIGR00912">
    <property type="entry name" value="2A0309"/>
    <property type="match status" value="1"/>
</dbReference>
<keyword evidence="7 8" id="KW-0472">Membrane</keyword>
<comment type="subcellular location">
    <subcellularLocation>
        <location evidence="1">Membrane</location>
        <topology evidence="1">Multi-pass membrane protein</topology>
    </subcellularLocation>
</comment>
<feature type="transmembrane region" description="Helical" evidence="8">
    <location>
        <begin position="37"/>
        <end position="57"/>
    </location>
</feature>
<keyword evidence="4" id="KW-0309">Germination</keyword>
<reference evidence="9 10" key="1">
    <citation type="submission" date="2023-07" db="EMBL/GenBank/DDBJ databases">
        <title>Genomic Encyclopedia of Type Strains, Phase IV (KMG-IV): sequencing the most valuable type-strain genomes for metagenomic binning, comparative biology and taxonomic classification.</title>
        <authorList>
            <person name="Goeker M."/>
        </authorList>
    </citation>
    <scope>NUCLEOTIDE SEQUENCE [LARGE SCALE GENOMIC DNA]</scope>
    <source>
        <strain evidence="9 10">DSM 45903</strain>
    </source>
</reference>
<dbReference type="RefSeq" id="WP_309863521.1">
    <property type="nucleotide sequence ID" value="NZ_JAVDQG010000002.1"/>
</dbReference>
<feature type="transmembrane region" description="Helical" evidence="8">
    <location>
        <begin position="306"/>
        <end position="327"/>
    </location>
</feature>
<comment type="similarity">
    <text evidence="2">Belongs to the amino acid-polyamine-organocation (APC) superfamily. Spore germination protein (SGP) (TC 2.A.3.9) family.</text>
</comment>
<feature type="transmembrane region" description="Helical" evidence="8">
    <location>
        <begin position="78"/>
        <end position="98"/>
    </location>
</feature>
<evidence type="ECO:0000256" key="7">
    <source>
        <dbReference type="ARBA" id="ARBA00023136"/>
    </source>
</evidence>
<keyword evidence="10" id="KW-1185">Reference proteome</keyword>
<gene>
    <name evidence="9" type="ORF">JOE21_001201</name>
</gene>
<evidence type="ECO:0000256" key="4">
    <source>
        <dbReference type="ARBA" id="ARBA00022544"/>
    </source>
</evidence>
<feature type="transmembrane region" description="Helical" evidence="8">
    <location>
        <begin position="145"/>
        <end position="165"/>
    </location>
</feature>
<evidence type="ECO:0000256" key="8">
    <source>
        <dbReference type="SAM" id="Phobius"/>
    </source>
</evidence>
<sequence>MEKAKISAFQLFSLILLFELGSALVVGLGMDAEKDAWLAILIGMTAGLVLFLIYERLFRYYPDLPLTGFLQKILGKPLGWVFGLAYVLYFIYIGSRVLRDFIDLLITTEYGLTPELVIGTMMILTMIYVLMMGIEVLARLGEIHLIIMIMLGLVANFFIHVTELVEINRLLPVLEEGWKPVLETAFPLTMTFPFGEMIVFTMLFPYLNRPKKLKRIGLGAMVASGLILAYTIAINIAVLGADVAARSPFPLMGTVGRIIIAEVIQNLDVVALWTLIIGGFFKISLFFYVAVLGVTDLFNIKRHQSIVIPIGIILLISSLIIAENFAAHIEEGLEVVPKYLHLPFQVGIPVLLLIIAAIRHRFMPQTTGTSKGS</sequence>
<evidence type="ECO:0000256" key="6">
    <source>
        <dbReference type="ARBA" id="ARBA00022989"/>
    </source>
</evidence>
<evidence type="ECO:0000256" key="5">
    <source>
        <dbReference type="ARBA" id="ARBA00022692"/>
    </source>
</evidence>
<evidence type="ECO:0000256" key="2">
    <source>
        <dbReference type="ARBA" id="ARBA00007998"/>
    </source>
</evidence>
<dbReference type="Proteomes" id="UP001185012">
    <property type="component" value="Unassembled WGS sequence"/>
</dbReference>
<feature type="transmembrane region" description="Helical" evidence="8">
    <location>
        <begin position="216"/>
        <end position="241"/>
    </location>
</feature>
<evidence type="ECO:0000256" key="3">
    <source>
        <dbReference type="ARBA" id="ARBA00022448"/>
    </source>
</evidence>
<name>A0ABU1IKA4_9BACL</name>
<feature type="transmembrane region" description="Helical" evidence="8">
    <location>
        <begin position="118"/>
        <end position="138"/>
    </location>
</feature>
<feature type="transmembrane region" description="Helical" evidence="8">
    <location>
        <begin position="185"/>
        <end position="204"/>
    </location>
</feature>